<dbReference type="HAMAP" id="MF_00801">
    <property type="entry name" value="Endonuclease_5"/>
    <property type="match status" value="1"/>
</dbReference>
<keyword evidence="4 6" id="KW-0255">Endonuclease</keyword>
<dbReference type="EMBL" id="JAFCMP010000246">
    <property type="protein sequence ID" value="KAG5182445.1"/>
    <property type="molecule type" value="Genomic_DNA"/>
</dbReference>
<dbReference type="PANTHER" id="PTHR28511">
    <property type="entry name" value="ENDONUCLEASE V"/>
    <property type="match status" value="1"/>
</dbReference>
<name>A0A835YW13_9STRA</name>
<keyword evidence="3" id="KW-0540">Nuclease</keyword>
<dbReference type="GO" id="GO:0003727">
    <property type="term" value="F:single-stranded RNA binding"/>
    <property type="evidence" value="ECO:0007669"/>
    <property type="project" value="TreeGrafter"/>
</dbReference>
<dbReference type="AlphaFoldDB" id="A0A835YW13"/>
<dbReference type="GO" id="GO:0006281">
    <property type="term" value="P:DNA repair"/>
    <property type="evidence" value="ECO:0007669"/>
    <property type="project" value="InterPro"/>
</dbReference>
<dbReference type="PANTHER" id="PTHR28511:SF1">
    <property type="entry name" value="ENDONUCLEASE V"/>
    <property type="match status" value="1"/>
</dbReference>
<dbReference type="OrthoDB" id="20018at2759"/>
<evidence type="ECO:0000256" key="4">
    <source>
        <dbReference type="ARBA" id="ARBA00022759"/>
    </source>
</evidence>
<evidence type="ECO:0000256" key="3">
    <source>
        <dbReference type="ARBA" id="ARBA00022722"/>
    </source>
</evidence>
<dbReference type="GO" id="GO:0005737">
    <property type="term" value="C:cytoplasm"/>
    <property type="evidence" value="ECO:0007669"/>
    <property type="project" value="UniProtKB-SubCell"/>
</dbReference>
<keyword evidence="2" id="KW-0963">Cytoplasm</keyword>
<dbReference type="CDD" id="cd06559">
    <property type="entry name" value="Endonuclease_V"/>
    <property type="match status" value="1"/>
</dbReference>
<dbReference type="GO" id="GO:0016891">
    <property type="term" value="F:RNA endonuclease activity producing 5'-phosphomonoesters, hydrolytic mechanism"/>
    <property type="evidence" value="ECO:0007669"/>
    <property type="project" value="TreeGrafter"/>
</dbReference>
<sequence length="276" mass="29332">MTWLVAPKVACAARSADNGSTDVAKTAPSDLPQQRQRLGCTAAAPVRPLRYVGGVDISFTKNSSDNACASLVVLSFPELIVVHQLHARVTMTLPYISGFLAFREVEHIAALVERLRAERPDLLPDVVFVDGNGVLHPRGAGLASHLGVLCNLRTIGIGKTFLHIDGLTRDGVRAACGALPPEARGEYELRGDSGTVWGRALCFNDSVTAPIFVSVGHRVALQTAVALTRACCLYRMPEPVRQADILSRALVREWQGEDAAGMGAAAEGGLIRGDCG</sequence>
<organism evidence="6 7">
    <name type="scientific">Tribonema minus</name>
    <dbReference type="NCBI Taxonomy" id="303371"/>
    <lineage>
        <taxon>Eukaryota</taxon>
        <taxon>Sar</taxon>
        <taxon>Stramenopiles</taxon>
        <taxon>Ochrophyta</taxon>
        <taxon>PX clade</taxon>
        <taxon>Xanthophyceae</taxon>
        <taxon>Tribonematales</taxon>
        <taxon>Tribonemataceae</taxon>
        <taxon>Tribonema</taxon>
    </lineage>
</organism>
<evidence type="ECO:0000256" key="1">
    <source>
        <dbReference type="ARBA" id="ARBA00004496"/>
    </source>
</evidence>
<accession>A0A835YW13</accession>
<dbReference type="Proteomes" id="UP000664859">
    <property type="component" value="Unassembled WGS sequence"/>
</dbReference>
<comment type="caution">
    <text evidence="6">The sequence shown here is derived from an EMBL/GenBank/DDBJ whole genome shotgun (WGS) entry which is preliminary data.</text>
</comment>
<dbReference type="Pfam" id="PF04493">
    <property type="entry name" value="Endonuclease_5"/>
    <property type="match status" value="1"/>
</dbReference>
<keyword evidence="5" id="KW-0378">Hydrolase</keyword>
<dbReference type="GO" id="GO:0005730">
    <property type="term" value="C:nucleolus"/>
    <property type="evidence" value="ECO:0007669"/>
    <property type="project" value="TreeGrafter"/>
</dbReference>
<keyword evidence="7" id="KW-1185">Reference proteome</keyword>
<dbReference type="Gene3D" id="3.30.2170.10">
    <property type="entry name" value="archaeoglobus fulgidus dsm 4304 superfamily"/>
    <property type="match status" value="1"/>
</dbReference>
<evidence type="ECO:0000256" key="5">
    <source>
        <dbReference type="ARBA" id="ARBA00022801"/>
    </source>
</evidence>
<comment type="subcellular location">
    <subcellularLocation>
        <location evidence="1">Cytoplasm</location>
    </subcellularLocation>
</comment>
<evidence type="ECO:0000256" key="2">
    <source>
        <dbReference type="ARBA" id="ARBA00022490"/>
    </source>
</evidence>
<gene>
    <name evidence="6" type="ORF">JKP88DRAFT_319094</name>
</gene>
<protein>
    <submittedName>
        <fullName evidence="6">Endonuclease V-domain-containing protein</fullName>
    </submittedName>
</protein>
<evidence type="ECO:0000313" key="6">
    <source>
        <dbReference type="EMBL" id="KAG5182445.1"/>
    </source>
</evidence>
<proteinExistence type="inferred from homology"/>
<dbReference type="InterPro" id="IPR007581">
    <property type="entry name" value="Endonuclease-V"/>
</dbReference>
<reference evidence="6" key="1">
    <citation type="submission" date="2021-02" db="EMBL/GenBank/DDBJ databases">
        <title>First Annotated Genome of the Yellow-green Alga Tribonema minus.</title>
        <authorList>
            <person name="Mahan K.M."/>
        </authorList>
    </citation>
    <scope>NUCLEOTIDE SEQUENCE</scope>
    <source>
        <strain evidence="6">UTEX B ZZ1240</strain>
    </source>
</reference>
<evidence type="ECO:0000313" key="7">
    <source>
        <dbReference type="Proteomes" id="UP000664859"/>
    </source>
</evidence>